<evidence type="ECO:0000313" key="3">
    <source>
        <dbReference type="EMBL" id="ATZ21789.1"/>
    </source>
</evidence>
<dbReference type="InterPro" id="IPR052892">
    <property type="entry name" value="NA-targeting_endonuclease"/>
</dbReference>
<dbReference type="AlphaFoldDB" id="A0A2K8P4W6"/>
<gene>
    <name evidence="3" type="ORF">MTABA_v1c05970</name>
</gene>
<keyword evidence="1" id="KW-0472">Membrane</keyword>
<accession>A0A2K8P4W6</accession>
<dbReference type="InterPro" id="IPR003615">
    <property type="entry name" value="HNH_nuc"/>
</dbReference>
<keyword evidence="1" id="KW-0812">Transmembrane</keyword>
<dbReference type="GO" id="GO:0003676">
    <property type="term" value="F:nucleic acid binding"/>
    <property type="evidence" value="ECO:0007669"/>
    <property type="project" value="InterPro"/>
</dbReference>
<dbReference type="Gene3D" id="1.10.30.50">
    <property type="match status" value="1"/>
</dbReference>
<dbReference type="EMBL" id="CP024969">
    <property type="protein sequence ID" value="ATZ21789.1"/>
    <property type="molecule type" value="Genomic_DNA"/>
</dbReference>
<dbReference type="KEGG" id="mtab:MTABA_v1c05970"/>
<dbReference type="Pfam" id="PF01844">
    <property type="entry name" value="HNH"/>
    <property type="match status" value="1"/>
</dbReference>
<dbReference type="GO" id="GO:0008270">
    <property type="term" value="F:zinc ion binding"/>
    <property type="evidence" value="ECO:0007669"/>
    <property type="project" value="InterPro"/>
</dbReference>
<feature type="domain" description="HNH nuclease" evidence="2">
    <location>
        <begin position="218"/>
        <end position="274"/>
    </location>
</feature>
<dbReference type="InterPro" id="IPR002711">
    <property type="entry name" value="HNH"/>
</dbReference>
<feature type="transmembrane region" description="Helical" evidence="1">
    <location>
        <begin position="6"/>
        <end position="24"/>
    </location>
</feature>
<evidence type="ECO:0000259" key="2">
    <source>
        <dbReference type="SMART" id="SM00507"/>
    </source>
</evidence>
<dbReference type="PANTHER" id="PTHR33877">
    <property type="entry name" value="SLL1193 PROTEIN"/>
    <property type="match status" value="1"/>
</dbReference>
<dbReference type="PANTHER" id="PTHR33877:SF2">
    <property type="entry name" value="OS07G0170200 PROTEIN"/>
    <property type="match status" value="1"/>
</dbReference>
<dbReference type="OrthoDB" id="9770340at2"/>
<reference evidence="3 4" key="1">
    <citation type="submission" date="2017-11" db="EMBL/GenBank/DDBJ databases">
        <title>Genome sequence of Mesoplasma tabanidae BARC 857 (ATCC 49584).</title>
        <authorList>
            <person name="Lo W.-S."/>
            <person name="Kuo C.-H."/>
        </authorList>
    </citation>
    <scope>NUCLEOTIDE SEQUENCE [LARGE SCALE GENOMIC DNA]</scope>
    <source>
        <strain evidence="3 4">BARC 857</strain>
    </source>
</reference>
<dbReference type="GO" id="GO:0004519">
    <property type="term" value="F:endonuclease activity"/>
    <property type="evidence" value="ECO:0007669"/>
    <property type="project" value="UniProtKB-KW"/>
</dbReference>
<keyword evidence="3" id="KW-0255">Endonuclease</keyword>
<proteinExistence type="predicted"/>
<name>A0A2K8P4W6_9MOLU</name>
<dbReference type="RefSeq" id="WP_100679711.1">
    <property type="nucleotide sequence ID" value="NZ_CP024969.1"/>
</dbReference>
<evidence type="ECO:0000256" key="1">
    <source>
        <dbReference type="SAM" id="Phobius"/>
    </source>
</evidence>
<keyword evidence="4" id="KW-1185">Reference proteome</keyword>
<organism evidence="3 4">
    <name type="scientific">Mesoplasma tabanidae</name>
    <dbReference type="NCBI Taxonomy" id="219745"/>
    <lineage>
        <taxon>Bacteria</taxon>
        <taxon>Bacillati</taxon>
        <taxon>Mycoplasmatota</taxon>
        <taxon>Mollicutes</taxon>
        <taxon>Entomoplasmatales</taxon>
        <taxon>Entomoplasmataceae</taxon>
        <taxon>Mesoplasma</taxon>
    </lineage>
</organism>
<dbReference type="Proteomes" id="UP000232223">
    <property type="component" value="Chromosome"/>
</dbReference>
<dbReference type="SMART" id="SM00507">
    <property type="entry name" value="HNHc"/>
    <property type="match status" value="1"/>
</dbReference>
<sequence>MDSLFIIGFLLICLILIVVISSCFSHKAKKIRDKIIGLSEAIKKRNEIDSVYKERFKELNARHIVLQFNHFNGKKTYDNFCLYSACYNYLYENEIQIRNIVGTIIANRQFKKEYEKEINESFAQTNLEIILTSKIKPKKFYKYEKEIYFSNYMKPAVDFNINLSKGYVTPAGRNSYRENMIKTFEQIFDMLESVEKEKAKRSSEEFRRRYERSLVSDRVRIQILNRDNLTCQVCGESKKNDSSLVLHIDHKVPIAKGGNSDLSNLWTLCKRCNLGKSDLILENIIN</sequence>
<protein>
    <submittedName>
        <fullName evidence="3">HNH endonuclease</fullName>
    </submittedName>
</protein>
<keyword evidence="1" id="KW-1133">Transmembrane helix</keyword>
<dbReference type="CDD" id="cd00085">
    <property type="entry name" value="HNHc"/>
    <property type="match status" value="1"/>
</dbReference>
<keyword evidence="3" id="KW-0540">Nuclease</keyword>
<keyword evidence="3" id="KW-0378">Hydrolase</keyword>
<evidence type="ECO:0000313" key="4">
    <source>
        <dbReference type="Proteomes" id="UP000232223"/>
    </source>
</evidence>